<dbReference type="Proteomes" id="UP001432014">
    <property type="component" value="Chromosome"/>
</dbReference>
<dbReference type="RefSeq" id="WP_329494760.1">
    <property type="nucleotide sequence ID" value="NZ_CP108460.1"/>
</dbReference>
<accession>A0ABZ1WDY6</accession>
<organism evidence="1 2">
    <name type="scientific">Kitasatospora herbaricolor</name>
    <dbReference type="NCBI Taxonomy" id="68217"/>
    <lineage>
        <taxon>Bacteria</taxon>
        <taxon>Bacillati</taxon>
        <taxon>Actinomycetota</taxon>
        <taxon>Actinomycetes</taxon>
        <taxon>Kitasatosporales</taxon>
        <taxon>Streptomycetaceae</taxon>
        <taxon>Kitasatospora</taxon>
    </lineage>
</organism>
<keyword evidence="2" id="KW-1185">Reference proteome</keyword>
<reference evidence="1 2" key="1">
    <citation type="submission" date="2022-10" db="EMBL/GenBank/DDBJ databases">
        <title>The complete genomes of actinobacterial strains from the NBC collection.</title>
        <authorList>
            <person name="Joergensen T.S."/>
            <person name="Alvarez Arevalo M."/>
            <person name="Sterndorff E.B."/>
            <person name="Faurdal D."/>
            <person name="Vuksanovic O."/>
            <person name="Mourched A.-S."/>
            <person name="Charusanti P."/>
            <person name="Shaw S."/>
            <person name="Blin K."/>
            <person name="Weber T."/>
        </authorList>
    </citation>
    <scope>NUCLEOTIDE SEQUENCE [LARGE SCALE GENOMIC DNA]</scope>
    <source>
        <strain evidence="1 2">NBC_01247</strain>
    </source>
</reference>
<gene>
    <name evidence="1" type="ORF">OG469_28540</name>
</gene>
<dbReference type="EMBL" id="CP108482">
    <property type="protein sequence ID" value="WUS59105.1"/>
    <property type="molecule type" value="Genomic_DNA"/>
</dbReference>
<evidence type="ECO:0000313" key="2">
    <source>
        <dbReference type="Proteomes" id="UP001432014"/>
    </source>
</evidence>
<proteinExistence type="predicted"/>
<evidence type="ECO:0000313" key="1">
    <source>
        <dbReference type="EMBL" id="WUS59105.1"/>
    </source>
</evidence>
<name>A0ABZ1WDY6_9ACTN</name>
<sequence length="58" mass="6704">MSEWTIHGSRPVYSSPWTEPALLDVEPLGYPRYEHHLVRRAPVAATVVLNERDEVLMM</sequence>
<protein>
    <submittedName>
        <fullName evidence="1">Uncharacterized protein</fullName>
    </submittedName>
</protein>